<feature type="transmembrane region" description="Helical" evidence="15">
    <location>
        <begin position="326"/>
        <end position="349"/>
    </location>
</feature>
<comment type="similarity">
    <text evidence="2">In the N-terminal section; belongs to the leguminous lectin family.</text>
</comment>
<dbReference type="Gramene" id="Pp3c11_8850V3.1">
    <property type="protein sequence ID" value="PAC:32958106.CDS.1"/>
    <property type="gene ID" value="Pp3c11_8850"/>
</dbReference>
<feature type="chain" id="PRO_5043158172" description="Protein kinase domain-containing protein" evidence="16">
    <location>
        <begin position="31"/>
        <end position="762"/>
    </location>
</feature>
<dbReference type="SMART" id="SM00220">
    <property type="entry name" value="S_TKc"/>
    <property type="match status" value="1"/>
</dbReference>
<dbReference type="EnsemblPlants" id="Pp3c11_8850V3.1">
    <property type="protein sequence ID" value="PAC:32958106.CDS.1"/>
    <property type="gene ID" value="Pp3c11_8850"/>
</dbReference>
<dbReference type="Pfam" id="PF00069">
    <property type="entry name" value="Pkinase"/>
    <property type="match status" value="1"/>
</dbReference>
<evidence type="ECO:0000256" key="1">
    <source>
        <dbReference type="ARBA" id="ARBA00004251"/>
    </source>
</evidence>
<reference evidence="18 20" key="2">
    <citation type="journal article" date="2018" name="Plant J.">
        <title>The Physcomitrella patens chromosome-scale assembly reveals moss genome structure and evolution.</title>
        <authorList>
            <person name="Lang D."/>
            <person name="Ullrich K.K."/>
            <person name="Murat F."/>
            <person name="Fuchs J."/>
            <person name="Jenkins J."/>
            <person name="Haas F.B."/>
            <person name="Piednoel M."/>
            <person name="Gundlach H."/>
            <person name="Van Bel M."/>
            <person name="Meyberg R."/>
            <person name="Vives C."/>
            <person name="Morata J."/>
            <person name="Symeonidi A."/>
            <person name="Hiss M."/>
            <person name="Muchero W."/>
            <person name="Kamisugi Y."/>
            <person name="Saleh O."/>
            <person name="Blanc G."/>
            <person name="Decker E.L."/>
            <person name="van Gessel N."/>
            <person name="Grimwood J."/>
            <person name="Hayes R.D."/>
            <person name="Graham S.W."/>
            <person name="Gunter L.E."/>
            <person name="McDaniel S.F."/>
            <person name="Hoernstein S.N.W."/>
            <person name="Larsson A."/>
            <person name="Li F.W."/>
            <person name="Perroud P.F."/>
            <person name="Phillips J."/>
            <person name="Ranjan P."/>
            <person name="Rokshar D.S."/>
            <person name="Rothfels C.J."/>
            <person name="Schneider L."/>
            <person name="Shu S."/>
            <person name="Stevenson D.W."/>
            <person name="Thummler F."/>
            <person name="Tillich M."/>
            <person name="Villarreal Aguilar J.C."/>
            <person name="Widiez T."/>
            <person name="Wong G.K."/>
            <person name="Wymore A."/>
            <person name="Zhang Y."/>
            <person name="Zimmer A.D."/>
            <person name="Quatrano R.S."/>
            <person name="Mayer K.F.X."/>
            <person name="Goodstein D."/>
            <person name="Casacuberta J.M."/>
            <person name="Vandepoele K."/>
            <person name="Reski R."/>
            <person name="Cuming A.C."/>
            <person name="Tuskan G.A."/>
            <person name="Maumus F."/>
            <person name="Salse J."/>
            <person name="Schmutz J."/>
            <person name="Rensing S.A."/>
        </authorList>
    </citation>
    <scope>NUCLEOTIDE SEQUENCE [LARGE SCALE GENOMIC DNA]</scope>
    <source>
        <strain evidence="19 20">cv. Gransden 2004</strain>
    </source>
</reference>
<evidence type="ECO:0000259" key="17">
    <source>
        <dbReference type="PROSITE" id="PS50011"/>
    </source>
</evidence>
<dbReference type="FunFam" id="1.10.510.10:FF:000240">
    <property type="entry name" value="Lectin-domain containing receptor kinase A4.3"/>
    <property type="match status" value="1"/>
</dbReference>
<dbReference type="AlphaFoldDB" id="A0A2K1JU04"/>
<keyword evidence="12" id="KW-0675">Receptor</keyword>
<evidence type="ECO:0000313" key="18">
    <source>
        <dbReference type="EMBL" id="PNR45011.1"/>
    </source>
</evidence>
<keyword evidence="11 15" id="KW-0472">Membrane</keyword>
<dbReference type="GO" id="GO:0005886">
    <property type="term" value="C:plasma membrane"/>
    <property type="evidence" value="ECO:0000318"/>
    <property type="project" value="GO_Central"/>
</dbReference>
<evidence type="ECO:0000256" key="6">
    <source>
        <dbReference type="ARBA" id="ARBA00022729"/>
    </source>
</evidence>
<dbReference type="InterPro" id="IPR008271">
    <property type="entry name" value="Ser/Thr_kinase_AS"/>
</dbReference>
<dbReference type="PaxDb" id="3218-PP1S61_46V6.1"/>
<comment type="similarity">
    <text evidence="3">In the C-terminal section; belongs to the protein kinase superfamily. Ser/Thr protein kinase family.</text>
</comment>
<dbReference type="SUPFAM" id="SSF49899">
    <property type="entry name" value="Concanavalin A-like lectins/glucanases"/>
    <property type="match status" value="1"/>
</dbReference>
<dbReference type="InterPro" id="IPR001220">
    <property type="entry name" value="Legume_lectin_dom"/>
</dbReference>
<dbReference type="PROSITE" id="PS00108">
    <property type="entry name" value="PROTEIN_KINASE_ST"/>
    <property type="match status" value="1"/>
</dbReference>
<dbReference type="InterPro" id="IPR011009">
    <property type="entry name" value="Kinase-like_dom_sf"/>
</dbReference>
<protein>
    <recommendedName>
        <fullName evidence="17">Protein kinase domain-containing protein</fullName>
    </recommendedName>
</protein>
<name>A0A2K1JU04_PHYPA</name>
<reference evidence="19" key="3">
    <citation type="submission" date="2020-12" db="UniProtKB">
        <authorList>
            <consortium name="EnsemblPlants"/>
        </authorList>
    </citation>
    <scope>IDENTIFICATION</scope>
</reference>
<reference evidence="18 20" key="1">
    <citation type="journal article" date="2008" name="Science">
        <title>The Physcomitrella genome reveals evolutionary insights into the conquest of land by plants.</title>
        <authorList>
            <person name="Rensing S."/>
            <person name="Lang D."/>
            <person name="Zimmer A."/>
            <person name="Terry A."/>
            <person name="Salamov A."/>
            <person name="Shapiro H."/>
            <person name="Nishiyama T."/>
            <person name="Perroud P.-F."/>
            <person name="Lindquist E."/>
            <person name="Kamisugi Y."/>
            <person name="Tanahashi T."/>
            <person name="Sakakibara K."/>
            <person name="Fujita T."/>
            <person name="Oishi K."/>
            <person name="Shin-I T."/>
            <person name="Kuroki Y."/>
            <person name="Toyoda A."/>
            <person name="Suzuki Y."/>
            <person name="Hashimoto A."/>
            <person name="Yamaguchi K."/>
            <person name="Sugano A."/>
            <person name="Kohara Y."/>
            <person name="Fujiyama A."/>
            <person name="Anterola A."/>
            <person name="Aoki S."/>
            <person name="Ashton N."/>
            <person name="Barbazuk W.B."/>
            <person name="Barker E."/>
            <person name="Bennetzen J."/>
            <person name="Bezanilla M."/>
            <person name="Blankenship R."/>
            <person name="Cho S.H."/>
            <person name="Dutcher S."/>
            <person name="Estelle M."/>
            <person name="Fawcett J.A."/>
            <person name="Gundlach H."/>
            <person name="Hanada K."/>
            <person name="Heyl A."/>
            <person name="Hicks K.A."/>
            <person name="Hugh J."/>
            <person name="Lohr M."/>
            <person name="Mayer K."/>
            <person name="Melkozernov A."/>
            <person name="Murata T."/>
            <person name="Nelson D."/>
            <person name="Pils B."/>
            <person name="Prigge M."/>
            <person name="Reiss B."/>
            <person name="Renner T."/>
            <person name="Rombauts S."/>
            <person name="Rushton P."/>
            <person name="Sanderfoot A."/>
            <person name="Schween G."/>
            <person name="Shiu S.-H."/>
            <person name="Stueber K."/>
            <person name="Theodoulou F.L."/>
            <person name="Tu H."/>
            <person name="Van de Peer Y."/>
            <person name="Verrier P.J."/>
            <person name="Waters E."/>
            <person name="Wood A."/>
            <person name="Yang L."/>
            <person name="Cove D."/>
            <person name="Cuming A."/>
            <person name="Hasebe M."/>
            <person name="Lucas S."/>
            <person name="Mishler D.B."/>
            <person name="Reski R."/>
            <person name="Grigoriev I."/>
            <person name="Quatrano R.S."/>
            <person name="Boore J.L."/>
        </authorList>
    </citation>
    <scope>NUCLEOTIDE SEQUENCE [LARGE SCALE GENOMIC DNA]</scope>
    <source>
        <strain evidence="19 20">cv. Gransden 2004</strain>
    </source>
</reference>
<dbReference type="InterPro" id="IPR050528">
    <property type="entry name" value="L-type_Lectin-RKs"/>
</dbReference>
<feature type="signal peptide" evidence="16">
    <location>
        <begin position="1"/>
        <end position="30"/>
    </location>
</feature>
<organism evidence="18">
    <name type="scientific">Physcomitrium patens</name>
    <name type="common">Spreading-leaved earth moss</name>
    <name type="synonym">Physcomitrella patens</name>
    <dbReference type="NCBI Taxonomy" id="3218"/>
    <lineage>
        <taxon>Eukaryota</taxon>
        <taxon>Viridiplantae</taxon>
        <taxon>Streptophyta</taxon>
        <taxon>Embryophyta</taxon>
        <taxon>Bryophyta</taxon>
        <taxon>Bryophytina</taxon>
        <taxon>Bryopsida</taxon>
        <taxon>Funariidae</taxon>
        <taxon>Funariales</taxon>
        <taxon>Funariaceae</taxon>
        <taxon>Physcomitrium</taxon>
    </lineage>
</organism>
<dbReference type="KEGG" id="ppp:112288172"/>
<dbReference type="GeneID" id="112288172"/>
<evidence type="ECO:0000256" key="10">
    <source>
        <dbReference type="ARBA" id="ARBA00022989"/>
    </source>
</evidence>
<feature type="domain" description="Protein kinase" evidence="17">
    <location>
        <begin position="388"/>
        <end position="691"/>
    </location>
</feature>
<evidence type="ECO:0000256" key="16">
    <source>
        <dbReference type="SAM" id="SignalP"/>
    </source>
</evidence>
<dbReference type="GO" id="GO:0002229">
    <property type="term" value="P:defense response to oomycetes"/>
    <property type="evidence" value="ECO:0007669"/>
    <property type="project" value="UniProtKB-ARBA"/>
</dbReference>
<dbReference type="Proteomes" id="UP000006727">
    <property type="component" value="Chromosome 11"/>
</dbReference>
<dbReference type="InterPro" id="IPR013320">
    <property type="entry name" value="ConA-like_dom_sf"/>
</dbReference>
<evidence type="ECO:0000256" key="13">
    <source>
        <dbReference type="ARBA" id="ARBA00023180"/>
    </source>
</evidence>
<keyword evidence="13" id="KW-0325">Glycoprotein</keyword>
<evidence type="ECO:0000256" key="8">
    <source>
        <dbReference type="ARBA" id="ARBA00022741"/>
    </source>
</evidence>
<evidence type="ECO:0000256" key="14">
    <source>
        <dbReference type="SAM" id="MobiDB-lite"/>
    </source>
</evidence>
<feature type="compositionally biased region" description="Low complexity" evidence="14">
    <location>
        <begin position="733"/>
        <end position="753"/>
    </location>
</feature>
<dbReference type="Gene3D" id="2.60.120.200">
    <property type="match status" value="1"/>
</dbReference>
<dbReference type="GO" id="GO:0005524">
    <property type="term" value="F:ATP binding"/>
    <property type="evidence" value="ECO:0007669"/>
    <property type="project" value="UniProtKB-KW"/>
</dbReference>
<evidence type="ECO:0000313" key="19">
    <source>
        <dbReference type="EnsemblPlants" id="PAC:32958106.CDS.1"/>
    </source>
</evidence>
<evidence type="ECO:0000256" key="7">
    <source>
        <dbReference type="ARBA" id="ARBA00022734"/>
    </source>
</evidence>
<evidence type="ECO:0000256" key="5">
    <source>
        <dbReference type="ARBA" id="ARBA00022692"/>
    </source>
</evidence>
<dbReference type="OrthoDB" id="4062651at2759"/>
<evidence type="ECO:0000256" key="11">
    <source>
        <dbReference type="ARBA" id="ARBA00023136"/>
    </source>
</evidence>
<dbReference type="PROSITE" id="PS50011">
    <property type="entry name" value="PROTEIN_KINASE_DOM"/>
    <property type="match status" value="1"/>
</dbReference>
<keyword evidence="4" id="KW-1003">Cell membrane</keyword>
<dbReference type="PANTHER" id="PTHR27007">
    <property type="match status" value="1"/>
</dbReference>
<keyword evidence="9" id="KW-0067">ATP-binding</keyword>
<proteinExistence type="inferred from homology"/>
<gene>
    <name evidence="19" type="primary">LOC112288172</name>
    <name evidence="18" type="ORF">PHYPA_014781</name>
</gene>
<dbReference type="Gene3D" id="3.30.200.20">
    <property type="entry name" value="Phosphorylase Kinase, domain 1"/>
    <property type="match status" value="1"/>
</dbReference>
<dbReference type="Pfam" id="PF00139">
    <property type="entry name" value="Lectin_legB"/>
    <property type="match status" value="1"/>
</dbReference>
<evidence type="ECO:0000256" key="12">
    <source>
        <dbReference type="ARBA" id="ARBA00023170"/>
    </source>
</evidence>
<evidence type="ECO:0000256" key="9">
    <source>
        <dbReference type="ARBA" id="ARBA00022840"/>
    </source>
</evidence>
<keyword evidence="5 15" id="KW-0812">Transmembrane</keyword>
<accession>A0A2K1JU04</accession>
<evidence type="ECO:0000256" key="2">
    <source>
        <dbReference type="ARBA" id="ARBA00008536"/>
    </source>
</evidence>
<dbReference type="Gene3D" id="1.10.510.10">
    <property type="entry name" value="Transferase(Phosphotransferase) domain 1"/>
    <property type="match status" value="1"/>
</dbReference>
<dbReference type="SUPFAM" id="SSF56112">
    <property type="entry name" value="Protein kinase-like (PK-like)"/>
    <property type="match status" value="1"/>
</dbReference>
<keyword evidence="6 16" id="KW-0732">Signal</keyword>
<feature type="region of interest" description="Disordered" evidence="14">
    <location>
        <begin position="722"/>
        <end position="762"/>
    </location>
</feature>
<dbReference type="GO" id="GO:0004672">
    <property type="term" value="F:protein kinase activity"/>
    <property type="evidence" value="ECO:0007669"/>
    <property type="project" value="InterPro"/>
</dbReference>
<dbReference type="STRING" id="3218.A0A2K1JU04"/>
<evidence type="ECO:0000256" key="3">
    <source>
        <dbReference type="ARBA" id="ARBA00010217"/>
    </source>
</evidence>
<evidence type="ECO:0000256" key="4">
    <source>
        <dbReference type="ARBA" id="ARBA00022475"/>
    </source>
</evidence>
<sequence>MTRAGSMWTPSLCLRVVILALAVLHDQAHALGTSFSYSMFDGDANHETVNTLGDTTYNRTNKAYSLQGLADWAKCVRRSGEETCNSCGRLLYKHPVRMKDAKGAASSFSTNFTIAFQSSNLTYCGDGMVFFFTPSNADTSGTERASYWNLAGGRMCAFDTKENQTDFRVFAVTFDSYRNDKYNPDFDVSDGNIAVILNKNKLNASNLCLGSANITNCNFFCGNKGDFSASIDYNSTDLKLRVQFWKGSIQDKSSSTMLTDLTASHVNLANAFLKNDMFVGFSGSTFGMGLNGPNDWQGKFYEQHYIKAWEFTGGFDTSEPKSQAGLIAGIVSAVGAGIGLFCLCVCVGMKRRKRYLCHRRLAQMTTPEFEGNPGAMTYSEVRMLTKNFSPSERISSGAFGDVYKGTLPSGKILAVKRIKEGNEQGEESFLAEATSLRQIRHRNLLQLRAWSESKEGLVLVYDYMSNGSLDMWLYPSPKWTDFEPLSWPIRRSILAGVAAGLQYLHEGWVQCVLHRDIKASNIMLDENFEARLGDFGLARLVDHQKVEKTTLLAGTLGYMAPEMQHTGRATKETDLFAFGILVLEVVCGRKPLNTNPDCNLGDYVLLDSVWRAHEAGNILSVADPWILKSKPDYVREQSIEYSDEYEDYGARNYLNPEDKQSLIASILKIGLLCCLPDPSERPPMRQVNQWFQDSEEGSINLPKLSSTKPEPYQVSWSKYMSSGEATPTTQSNTFTGMGSSQSSSFAQGSFQTSMSDIFKSGR</sequence>
<keyword evidence="20" id="KW-1185">Reference proteome</keyword>
<dbReference type="GO" id="GO:0030246">
    <property type="term" value="F:carbohydrate binding"/>
    <property type="evidence" value="ECO:0007669"/>
    <property type="project" value="UniProtKB-KW"/>
</dbReference>
<dbReference type="InterPro" id="IPR000719">
    <property type="entry name" value="Prot_kinase_dom"/>
</dbReference>
<evidence type="ECO:0000256" key="15">
    <source>
        <dbReference type="SAM" id="Phobius"/>
    </source>
</evidence>
<keyword evidence="10 15" id="KW-1133">Transmembrane helix</keyword>
<comment type="subcellular location">
    <subcellularLocation>
        <location evidence="1">Cell membrane</location>
        <topology evidence="1">Single-pass type I membrane protein</topology>
    </subcellularLocation>
</comment>
<evidence type="ECO:0000313" key="20">
    <source>
        <dbReference type="Proteomes" id="UP000006727"/>
    </source>
</evidence>
<dbReference type="RefSeq" id="XP_024387849.1">
    <property type="nucleotide sequence ID" value="XM_024532081.2"/>
</dbReference>
<keyword evidence="8" id="KW-0547">Nucleotide-binding</keyword>
<dbReference type="EMBL" id="ABEU02000011">
    <property type="protein sequence ID" value="PNR45011.1"/>
    <property type="molecule type" value="Genomic_DNA"/>
</dbReference>
<feature type="compositionally biased region" description="Polar residues" evidence="14">
    <location>
        <begin position="722"/>
        <end position="732"/>
    </location>
</feature>
<keyword evidence="7" id="KW-0430">Lectin</keyword>